<evidence type="ECO:0000256" key="2">
    <source>
        <dbReference type="ARBA" id="ARBA00007005"/>
    </source>
</evidence>
<keyword evidence="11" id="KW-0511">Multifunctional enzyme</keyword>
<comment type="pathway">
    <text evidence="1">Lipid metabolism; fatty acid beta-oxidation.</text>
</comment>
<dbReference type="SUPFAM" id="SSF51735">
    <property type="entry name" value="NAD(P)-binding Rossmann-fold domains"/>
    <property type="match status" value="1"/>
</dbReference>
<dbReference type="InterPro" id="IPR029045">
    <property type="entry name" value="ClpP/crotonase-like_dom_sf"/>
</dbReference>
<evidence type="ECO:0000256" key="4">
    <source>
        <dbReference type="ARBA" id="ARBA00012076"/>
    </source>
</evidence>
<dbReference type="Gene3D" id="3.40.50.720">
    <property type="entry name" value="NAD(P)-binding Rossmann-like Domain"/>
    <property type="match status" value="1"/>
</dbReference>
<dbReference type="InterPro" id="IPR006176">
    <property type="entry name" value="3-OHacyl-CoA_DH_NAD-bd"/>
</dbReference>
<keyword evidence="8" id="KW-0520">NAD</keyword>
<dbReference type="GO" id="GO:0070403">
    <property type="term" value="F:NAD+ binding"/>
    <property type="evidence" value="ECO:0007669"/>
    <property type="project" value="InterPro"/>
</dbReference>
<dbReference type="EC" id="4.2.1.17" evidence="4"/>
<evidence type="ECO:0000256" key="10">
    <source>
        <dbReference type="ARBA" id="ARBA00023239"/>
    </source>
</evidence>
<dbReference type="InterPro" id="IPR001753">
    <property type="entry name" value="Enoyl-CoA_hydra/iso"/>
</dbReference>
<feature type="domain" description="3-hydroxyacyl-CoA dehydrogenase C-terminal" evidence="13">
    <location>
        <begin position="495"/>
        <end position="590"/>
    </location>
</feature>
<dbReference type="Pfam" id="PF00378">
    <property type="entry name" value="ECH_1"/>
    <property type="match status" value="1"/>
</dbReference>
<dbReference type="PANTHER" id="PTHR43612:SF3">
    <property type="entry name" value="TRIFUNCTIONAL ENZYME SUBUNIT ALPHA, MITOCHONDRIAL"/>
    <property type="match status" value="1"/>
</dbReference>
<evidence type="ECO:0000256" key="8">
    <source>
        <dbReference type="ARBA" id="ARBA00023027"/>
    </source>
</evidence>
<dbReference type="InterPro" id="IPR006180">
    <property type="entry name" value="3-OHacyl-CoA_DH_CS"/>
</dbReference>
<evidence type="ECO:0000256" key="6">
    <source>
        <dbReference type="ARBA" id="ARBA00022963"/>
    </source>
</evidence>
<dbReference type="OrthoDB" id="5389341at2"/>
<dbReference type="Pfam" id="PF00725">
    <property type="entry name" value="3HCDH"/>
    <property type="match status" value="2"/>
</dbReference>
<dbReference type="InterPro" id="IPR006108">
    <property type="entry name" value="3HC_DH_C"/>
</dbReference>
<evidence type="ECO:0000256" key="1">
    <source>
        <dbReference type="ARBA" id="ARBA00005005"/>
    </source>
</evidence>
<evidence type="ECO:0000313" key="16">
    <source>
        <dbReference type="Proteomes" id="UP000251647"/>
    </source>
</evidence>
<organism evidence="15 16">
    <name type="scientific">Photobacterium damselae</name>
    <dbReference type="NCBI Taxonomy" id="38293"/>
    <lineage>
        <taxon>Bacteria</taxon>
        <taxon>Pseudomonadati</taxon>
        <taxon>Pseudomonadota</taxon>
        <taxon>Gammaproteobacteria</taxon>
        <taxon>Vibrionales</taxon>
        <taxon>Vibrionaceae</taxon>
        <taxon>Photobacterium</taxon>
    </lineage>
</organism>
<keyword evidence="10" id="KW-0456">Lyase</keyword>
<keyword evidence="6" id="KW-0442">Lipid degradation</keyword>
<evidence type="ECO:0000256" key="9">
    <source>
        <dbReference type="ARBA" id="ARBA00023098"/>
    </source>
</evidence>
<sequence length="715" mass="78603">MYQGEYFQLKRNQSFGELILSSTKDSVNTLGKAALEELSIILDTIDQSDLSGLIIRSDKKLFCGGANVKEFRALFAQGEQAVNDYLTWVHSIYNRIEDLDIPKVVVLNGFTAGGGAELALLADYRLMTTDAAVSFPEVKLGIFPGWGGLTRLPRLLGLDTALQWLTTGKKFNASKALTCHFADGVIDSNKQDPVEAAIHVLDSCLKGELDWQERKKEKLSSLRMNQYELGMSVSVAKGMIAKTAGKHYPAPMIMLNAIEKAAGSCRDEALAIEREHLCQCVKTGVADALVSVFLSDMAVKAKTKGFSSEQKPLNDISVLGAGIMGGGIAYVSADKGMHVHLKDINQQGLDLGLEEANKLLAKQVTKKRKTPLAMGQVLNRIQPTLHDISLAETELVIEAVVENPNVKANVLADIEQKAPNALIASNTSTLNISGLANSLQRPENFCGIHFFNPVHRMPLVEVIKGEKTSDETINKAVQYVKQLGKTPIVINDCAGFLVNRCLTPYFLAFNQLLTDGADISIVDKIMTKQFGWPMGPAMLLDVIGLDTTAHCIDVMDDAFPGRLQKPQKNIIQTLVDEGYLGQKNHQGFYQHVADRKGRLKPLRNTQSDELIAKLAASQCEDDAETMMMRLMLPMMFEAVRCLDEGIVASPEEADIAMLYGTGFPAFRGGLFYYMDQLGMEKLISLADTFKHLGTLYQIPEGILNRAQQKQTFYTK</sequence>
<dbReference type="Proteomes" id="UP000251647">
    <property type="component" value="Unassembled WGS sequence"/>
</dbReference>
<evidence type="ECO:0000256" key="5">
    <source>
        <dbReference type="ARBA" id="ARBA00022832"/>
    </source>
</evidence>
<comment type="catalytic activity">
    <reaction evidence="12">
        <text>a (3S)-3-hydroxyacyl-CoA + NAD(+) = a 3-oxoacyl-CoA + NADH + H(+)</text>
        <dbReference type="Rhea" id="RHEA:22432"/>
        <dbReference type="ChEBI" id="CHEBI:15378"/>
        <dbReference type="ChEBI" id="CHEBI:57318"/>
        <dbReference type="ChEBI" id="CHEBI:57540"/>
        <dbReference type="ChEBI" id="CHEBI:57945"/>
        <dbReference type="ChEBI" id="CHEBI:90726"/>
        <dbReference type="EC" id="1.1.1.35"/>
    </reaction>
</comment>
<dbReference type="NCBIfam" id="NF008727">
    <property type="entry name" value="PRK11730.1"/>
    <property type="match status" value="1"/>
</dbReference>
<dbReference type="Gene3D" id="1.10.1040.50">
    <property type="match status" value="1"/>
</dbReference>
<name>A0A2T3QMW5_PHODM</name>
<dbReference type="PROSITE" id="PS00067">
    <property type="entry name" value="3HCDH"/>
    <property type="match status" value="1"/>
</dbReference>
<dbReference type="GO" id="GO:0006635">
    <property type="term" value="P:fatty acid beta-oxidation"/>
    <property type="evidence" value="ECO:0007669"/>
    <property type="project" value="UniProtKB-UniPathway"/>
</dbReference>
<keyword evidence="5" id="KW-0276">Fatty acid metabolism</keyword>
<evidence type="ECO:0000256" key="11">
    <source>
        <dbReference type="ARBA" id="ARBA00023268"/>
    </source>
</evidence>
<evidence type="ECO:0000256" key="3">
    <source>
        <dbReference type="ARBA" id="ARBA00008750"/>
    </source>
</evidence>
<dbReference type="RefSeq" id="WP_005304704.1">
    <property type="nucleotide sequence ID" value="NZ_PYOG01000003.1"/>
</dbReference>
<protein>
    <recommendedName>
        <fullName evidence="4">enoyl-CoA hydratase</fullName>
        <ecNumber evidence="4">4.2.1.17</ecNumber>
    </recommendedName>
</protein>
<dbReference type="CDD" id="cd06558">
    <property type="entry name" value="crotonase-like"/>
    <property type="match status" value="1"/>
</dbReference>
<feature type="domain" description="3-hydroxyacyl-CoA dehydrogenase C-terminal" evidence="13">
    <location>
        <begin position="628"/>
        <end position="684"/>
    </location>
</feature>
<dbReference type="UniPathway" id="UPA00659"/>
<comment type="similarity">
    <text evidence="2">In the central section; belongs to the 3-hydroxyacyl-CoA dehydrogenase family.</text>
</comment>
<dbReference type="GO" id="GO:0004300">
    <property type="term" value="F:enoyl-CoA hydratase activity"/>
    <property type="evidence" value="ECO:0007669"/>
    <property type="project" value="UniProtKB-EC"/>
</dbReference>
<dbReference type="EMBL" id="UATL01000005">
    <property type="protein sequence ID" value="SPY44671.1"/>
    <property type="molecule type" value="Genomic_DNA"/>
</dbReference>
<evidence type="ECO:0000313" key="15">
    <source>
        <dbReference type="EMBL" id="SPY44671.1"/>
    </source>
</evidence>
<evidence type="ECO:0000256" key="12">
    <source>
        <dbReference type="ARBA" id="ARBA00049556"/>
    </source>
</evidence>
<dbReference type="InterPro" id="IPR008927">
    <property type="entry name" value="6-PGluconate_DH-like_C_sf"/>
</dbReference>
<dbReference type="SUPFAM" id="SSF52096">
    <property type="entry name" value="ClpP/crotonase"/>
    <property type="match status" value="1"/>
</dbReference>
<dbReference type="InterPro" id="IPR050136">
    <property type="entry name" value="FA_oxidation_alpha_subunit"/>
</dbReference>
<evidence type="ECO:0000256" key="7">
    <source>
        <dbReference type="ARBA" id="ARBA00023002"/>
    </source>
</evidence>
<reference evidence="15 16" key="1">
    <citation type="submission" date="2018-06" db="EMBL/GenBank/DDBJ databases">
        <authorList>
            <consortium name="Pathogen Informatics"/>
            <person name="Doyle S."/>
        </authorList>
    </citation>
    <scope>NUCLEOTIDE SEQUENCE [LARGE SCALE GENOMIC DNA]</scope>
    <source>
        <strain evidence="15 16">NCTC11647</strain>
    </source>
</reference>
<dbReference type="GO" id="GO:0016509">
    <property type="term" value="F:long-chain (3S)-3-hydroxyacyl-CoA dehydrogenase (NAD+) activity"/>
    <property type="evidence" value="ECO:0007669"/>
    <property type="project" value="TreeGrafter"/>
</dbReference>
<dbReference type="Pfam" id="PF02737">
    <property type="entry name" value="3HCDH_N"/>
    <property type="match status" value="1"/>
</dbReference>
<proteinExistence type="inferred from homology"/>
<gene>
    <name evidence="15" type="primary">fadB_1</name>
    <name evidence="15" type="ORF">NCTC11647_03621</name>
</gene>
<accession>A0A2T3QMW5</accession>
<feature type="domain" description="3-hydroxyacyl-CoA dehydrogenase NAD binding" evidence="14">
    <location>
        <begin position="316"/>
        <end position="493"/>
    </location>
</feature>
<dbReference type="InterPro" id="IPR036291">
    <property type="entry name" value="NAD(P)-bd_dom_sf"/>
</dbReference>
<dbReference type="PANTHER" id="PTHR43612">
    <property type="entry name" value="TRIFUNCTIONAL ENZYME SUBUNIT ALPHA"/>
    <property type="match status" value="1"/>
</dbReference>
<dbReference type="FunFam" id="3.40.50.720:FF:000009">
    <property type="entry name" value="Fatty oxidation complex, alpha subunit"/>
    <property type="match status" value="1"/>
</dbReference>
<dbReference type="Gene3D" id="3.90.226.10">
    <property type="entry name" value="2-enoyl-CoA Hydratase, Chain A, domain 1"/>
    <property type="match status" value="1"/>
</dbReference>
<keyword evidence="9" id="KW-0443">Lipid metabolism</keyword>
<comment type="similarity">
    <text evidence="3">In the N-terminal section; belongs to the enoyl-CoA hydratase/isomerase family.</text>
</comment>
<evidence type="ECO:0000259" key="14">
    <source>
        <dbReference type="Pfam" id="PF02737"/>
    </source>
</evidence>
<dbReference type="AlphaFoldDB" id="A0A2T3QMW5"/>
<keyword evidence="7" id="KW-0560">Oxidoreductase</keyword>
<evidence type="ECO:0000259" key="13">
    <source>
        <dbReference type="Pfam" id="PF00725"/>
    </source>
</evidence>
<dbReference type="SUPFAM" id="SSF48179">
    <property type="entry name" value="6-phosphogluconate dehydrogenase C-terminal domain-like"/>
    <property type="match status" value="2"/>
</dbReference>